<dbReference type="Proteomes" id="UP000009244">
    <property type="component" value="Segment"/>
</dbReference>
<keyword evidence="2" id="KW-1185">Reference proteome</keyword>
<dbReference type="OrthoDB" id="1551at10239"/>
<reference evidence="1 2" key="1">
    <citation type="journal article" date="2012" name="J. Virol.">
        <title>Complete Genome Sequences of 138 Mycobacteriophages.</title>
        <authorList>
            <consortium name="the Science Education Alliance Phage Hunters Advancing Genomics and Evolutionary Science Program"/>
            <consortium name="the KwaZulu-Natal Research Institute for Tuberculosis and HIV Mycobacterial Genetics Course Students"/>
            <consortium name="the Phage Hunters Integrating Research and Education Program"/>
            <person name="Hatfull G.F."/>
        </authorList>
    </citation>
    <scope>NUCLEOTIDE SEQUENCE [LARGE SCALE GENOMIC DNA]</scope>
</reference>
<evidence type="ECO:0000313" key="1">
    <source>
        <dbReference type="EMBL" id="AEF57202.1"/>
    </source>
</evidence>
<sequence>MMAGLPSGEAGLDDPKYVIQNTVTALAQRTQENVEAEHRAAVEAGGNPLAPALQFFFNTIMGGFQTLGNFLEQIIQAITGAAGGTLATLTDFMTGVVADIANALGWLADLVDDLWNNAASVIGSIPQTLVTGLQAALNGINNTIQQVIEGIIGAIRGIPLVGAGIGDLVAILTGYREGVETDQIVQQNLTISSTSSVQRQPAWSSSYPISAVTYPAILHSDFTVYADTVGPATAGTAHSHEIRGSTDNAYAIAPFWACEQNGSLGGFVTVSEDTVFSKFGMVIFSDTAPVPAGTVYFEVYREQPGGSLDRLTQTDISANITNTSKLLVLQWTDFRIVARRGERYLLRIKNTSSPNVVPRLRGLAWGTGVPEIQWETTTAADTNKTSYTAAESAAIIATSGITPWLMLAAEESDIPEARTWADDFNRPELGYLWNHSKTDNGDLVITNNKLSYGGTTNGFQQALYIHPLATDKFKLTAEVSNLAGTGQVYFMCAGGRNNNVSAVLAVGASGVSIQTLIGTTVTVRAQVLRTNNAGKYTFTYDPASKTYNVLLNDQPIGLSWTDSGNLLDKGVQFRYFQIQIQRTNGVNGGQVDNWVIQDN</sequence>
<dbReference type="GeneID" id="10894671"/>
<protein>
    <recommendedName>
        <fullName evidence="3">Minor tail protein</fullName>
    </recommendedName>
</protein>
<dbReference type="RefSeq" id="YP_004538964.1">
    <property type="nucleotide sequence ID" value="NC_015584.1"/>
</dbReference>
<dbReference type="KEGG" id="vg:10894671"/>
<organism evidence="1 2">
    <name type="scientific">Mycobacterium phage Faith1</name>
    <dbReference type="NCBI Taxonomy" id="2920893"/>
    <lineage>
        <taxon>Viruses</taxon>
        <taxon>Duplodnaviria</taxon>
        <taxon>Heunggongvirae</taxon>
        <taxon>Uroviricota</taxon>
        <taxon>Caudoviricetes</taxon>
        <taxon>Vilmaviridae</taxon>
        <taxon>Lclasvirinae</taxon>
        <taxon>Faithunavirus</taxon>
        <taxon>Faithunavirus faith1</taxon>
    </lineage>
</organism>
<name>F6M815_9CAUD</name>
<evidence type="ECO:0008006" key="3">
    <source>
        <dbReference type="Google" id="ProtNLM"/>
    </source>
</evidence>
<dbReference type="EMBL" id="JF744988">
    <property type="protein sequence ID" value="AEF57202.1"/>
    <property type="molecule type" value="Genomic_DNA"/>
</dbReference>
<accession>F6M815</accession>
<evidence type="ECO:0000313" key="2">
    <source>
        <dbReference type="Proteomes" id="UP000009244"/>
    </source>
</evidence>
<proteinExistence type="predicted"/>
<gene>
    <name evidence="1" type="primary">20</name>
    <name evidence="1" type="ORF">SEA_FAITH1_20</name>
</gene>